<name>A0AAV1IBG4_9CHLO</name>
<evidence type="ECO:0000313" key="1">
    <source>
        <dbReference type="EMBL" id="CAK0784442.1"/>
    </source>
</evidence>
<comment type="caution">
    <text evidence="1">The sequence shown here is derived from an EMBL/GenBank/DDBJ whole genome shotgun (WGS) entry which is preliminary data.</text>
</comment>
<organism evidence="1 2">
    <name type="scientific">Coccomyxa viridis</name>
    <dbReference type="NCBI Taxonomy" id="1274662"/>
    <lineage>
        <taxon>Eukaryota</taxon>
        <taxon>Viridiplantae</taxon>
        <taxon>Chlorophyta</taxon>
        <taxon>core chlorophytes</taxon>
        <taxon>Trebouxiophyceae</taxon>
        <taxon>Trebouxiophyceae incertae sedis</taxon>
        <taxon>Coccomyxaceae</taxon>
        <taxon>Coccomyxa</taxon>
    </lineage>
</organism>
<dbReference type="InterPro" id="IPR014710">
    <property type="entry name" value="RmlC-like_jellyroll"/>
</dbReference>
<keyword evidence="2" id="KW-1185">Reference proteome</keyword>
<dbReference type="Gene3D" id="2.60.120.10">
    <property type="entry name" value="Jelly Rolls"/>
    <property type="match status" value="1"/>
</dbReference>
<proteinExistence type="predicted"/>
<dbReference type="CDD" id="cd10548">
    <property type="entry name" value="cupin_CDO"/>
    <property type="match status" value="1"/>
</dbReference>
<evidence type="ECO:0000313" key="2">
    <source>
        <dbReference type="Proteomes" id="UP001314263"/>
    </source>
</evidence>
<dbReference type="SUPFAM" id="SSF51182">
    <property type="entry name" value="RmlC-like cupins"/>
    <property type="match status" value="1"/>
</dbReference>
<protein>
    <recommendedName>
        <fullName evidence="3">Cysteine dioxygenase</fullName>
    </recommendedName>
</protein>
<evidence type="ECO:0008006" key="3">
    <source>
        <dbReference type="Google" id="ProtNLM"/>
    </source>
</evidence>
<sequence>MKQSCSDSGVDMEQVAWCGHLPVMRGGVATFTLQATQPFAISLQADPRRSAEPKTAEEWVGVCVSRSGTHVISSPHNAIPPHACSTGFASERVISYWLSFDPDSRMLKYGMGHHMEETTLFSCPLPDALGSLYHTCPKLVCLRGYTGPVQQRSLYETKLSTLGGQRQEAVVTLSRCPLIANPPSLVMDSRHLTLLDLGSREYLASSDLPPACQVLYQHLSQPCIDLNWCASGRSCRLTDAISYSLRTPGALLHTCCQAKAARLGPGMSPRQCYIRVSVGLPCGTSPGIPYVMEIWPPGHFSPIHNHGNAFGVVRLLHGSISTRIYNKHLGDDHTGREPVQEMTLNKGDITWFSPNWFQTHQLENTTQDFCCTVQGFQYADDDDVHWPYMQFKAPSGKLDHFLPISDFTFSSMREALLAEYSSALSQQECLRAGTCATGRETCVQARRTIDILVTAGRHDCRSQAAIVRQLTPDTPLDLINLPDSHTQGSRRESDDVITLL</sequence>
<dbReference type="EMBL" id="CAUYUE010000010">
    <property type="protein sequence ID" value="CAK0784442.1"/>
    <property type="molecule type" value="Genomic_DNA"/>
</dbReference>
<dbReference type="AlphaFoldDB" id="A0AAV1IBG4"/>
<reference evidence="1 2" key="1">
    <citation type="submission" date="2023-10" db="EMBL/GenBank/DDBJ databases">
        <authorList>
            <person name="Maclean D."/>
            <person name="Macfadyen A."/>
        </authorList>
    </citation>
    <scope>NUCLEOTIDE SEQUENCE [LARGE SCALE GENOMIC DNA]</scope>
</reference>
<dbReference type="Proteomes" id="UP001314263">
    <property type="component" value="Unassembled WGS sequence"/>
</dbReference>
<gene>
    <name evidence="1" type="ORF">CVIRNUC_007646</name>
</gene>
<dbReference type="InterPro" id="IPR011051">
    <property type="entry name" value="RmlC_Cupin_sf"/>
</dbReference>
<accession>A0AAV1IBG4</accession>